<protein>
    <submittedName>
        <fullName evidence="8">DMT family transporter</fullName>
    </submittedName>
</protein>
<organism evidence="8 9">
    <name type="scientific">Zophobihabitans entericus</name>
    <dbReference type="NCBI Taxonomy" id="1635327"/>
    <lineage>
        <taxon>Bacteria</taxon>
        <taxon>Pseudomonadati</taxon>
        <taxon>Pseudomonadota</taxon>
        <taxon>Gammaproteobacteria</taxon>
        <taxon>Orbales</taxon>
        <taxon>Orbaceae</taxon>
        <taxon>Zophobihabitans</taxon>
    </lineage>
</organism>
<feature type="transmembrane region" description="Helical" evidence="6">
    <location>
        <begin position="182"/>
        <end position="201"/>
    </location>
</feature>
<dbReference type="InterPro" id="IPR051258">
    <property type="entry name" value="Diverse_Substrate_Transporter"/>
</dbReference>
<proteinExistence type="predicted"/>
<feature type="domain" description="EamA" evidence="7">
    <location>
        <begin position="7"/>
        <end position="137"/>
    </location>
</feature>
<dbReference type="KEGG" id="orb:IPMB12_01790"/>
<keyword evidence="5 6" id="KW-0472">Membrane</keyword>
<evidence type="ECO:0000256" key="3">
    <source>
        <dbReference type="ARBA" id="ARBA00022692"/>
    </source>
</evidence>
<keyword evidence="3 6" id="KW-0812">Transmembrane</keyword>
<feature type="transmembrane region" description="Helical" evidence="6">
    <location>
        <begin position="7"/>
        <end position="29"/>
    </location>
</feature>
<keyword evidence="9" id="KW-1185">Reference proteome</keyword>
<feature type="domain" description="EamA" evidence="7">
    <location>
        <begin position="153"/>
        <end position="289"/>
    </location>
</feature>
<dbReference type="InterPro" id="IPR037185">
    <property type="entry name" value="EmrE-like"/>
</dbReference>
<dbReference type="SUPFAM" id="SSF103481">
    <property type="entry name" value="Multidrug resistance efflux transporter EmrE"/>
    <property type="match status" value="2"/>
</dbReference>
<dbReference type="PANTHER" id="PTHR42920">
    <property type="entry name" value="OS03G0707200 PROTEIN-RELATED"/>
    <property type="match status" value="1"/>
</dbReference>
<dbReference type="RefSeq" id="WP_166914372.1">
    <property type="nucleotide sequence ID" value="NZ_CP050253.1"/>
</dbReference>
<comment type="subcellular location">
    <subcellularLocation>
        <location evidence="1">Cell membrane</location>
        <topology evidence="1">Multi-pass membrane protein</topology>
    </subcellularLocation>
</comment>
<evidence type="ECO:0000256" key="4">
    <source>
        <dbReference type="ARBA" id="ARBA00022989"/>
    </source>
</evidence>
<evidence type="ECO:0000259" key="7">
    <source>
        <dbReference type="Pfam" id="PF00892"/>
    </source>
</evidence>
<sequence>MNSIIKYVFMVAFAAACNGLLSIIFKFALNDHVNTSYLLLIGATIAVIFFALIIFIKKNVYFNLRQCLPLVIVGLFLGATAFTFSKAVENLSASMAVLLQFQFTWIAIVINAVYCRQIPSKTKVFAIVLILIGTVFATNIIGSGEAIHLSIVGVVFGLLCASCFGFYIFANEHIQADLHWSLRAFYIMVGSLIFTIIITVPDIMSNPQIEGQASLAITLTHSSILALFGYCIPIVFFAIGIPKVGATISAMLSALELPVAIIAAMFLLHESVSILQWVGVILIVISLLIREPKKATH</sequence>
<feature type="transmembrane region" description="Helical" evidence="6">
    <location>
        <begin position="67"/>
        <end position="85"/>
    </location>
</feature>
<dbReference type="Pfam" id="PF00892">
    <property type="entry name" value="EamA"/>
    <property type="match status" value="2"/>
</dbReference>
<evidence type="ECO:0000256" key="1">
    <source>
        <dbReference type="ARBA" id="ARBA00004651"/>
    </source>
</evidence>
<keyword evidence="4 6" id="KW-1133">Transmembrane helix</keyword>
<gene>
    <name evidence="8" type="ORF">IPMB12_01790</name>
</gene>
<evidence type="ECO:0000256" key="6">
    <source>
        <dbReference type="SAM" id="Phobius"/>
    </source>
</evidence>
<dbReference type="GO" id="GO:0005886">
    <property type="term" value="C:plasma membrane"/>
    <property type="evidence" value="ECO:0007669"/>
    <property type="project" value="UniProtKB-SubCell"/>
</dbReference>
<evidence type="ECO:0000256" key="5">
    <source>
        <dbReference type="ARBA" id="ARBA00023136"/>
    </source>
</evidence>
<feature type="transmembrane region" description="Helical" evidence="6">
    <location>
        <begin position="124"/>
        <end position="141"/>
    </location>
</feature>
<feature type="transmembrane region" description="Helical" evidence="6">
    <location>
        <begin position="246"/>
        <end position="268"/>
    </location>
</feature>
<dbReference type="InParanoid" id="A0A6G9I8I6"/>
<evidence type="ECO:0000313" key="9">
    <source>
        <dbReference type="Proteomes" id="UP000501168"/>
    </source>
</evidence>
<name>A0A6G9I8I6_9GAMM</name>
<reference evidence="8 9" key="1">
    <citation type="submission" date="2020-03" db="EMBL/GenBank/DDBJ databases">
        <title>Complete genome sequence of Orbus sp. IPMB12 (BCRC 80908).</title>
        <authorList>
            <person name="Lo W.-S."/>
            <person name="Chang T.-H."/>
            <person name="Kuo C.-H."/>
        </authorList>
    </citation>
    <scope>NUCLEOTIDE SEQUENCE [LARGE SCALE GENOMIC DNA]</scope>
    <source>
        <strain evidence="8 9">IPMB12</strain>
    </source>
</reference>
<feature type="transmembrane region" description="Helical" evidence="6">
    <location>
        <begin position="35"/>
        <end position="55"/>
    </location>
</feature>
<feature type="transmembrane region" description="Helical" evidence="6">
    <location>
        <begin position="213"/>
        <end position="239"/>
    </location>
</feature>
<dbReference type="Proteomes" id="UP000501168">
    <property type="component" value="Chromosome"/>
</dbReference>
<feature type="transmembrane region" description="Helical" evidence="6">
    <location>
        <begin position="91"/>
        <end position="112"/>
    </location>
</feature>
<accession>A0A6G9I8I6</accession>
<dbReference type="InterPro" id="IPR000620">
    <property type="entry name" value="EamA_dom"/>
</dbReference>
<evidence type="ECO:0000256" key="2">
    <source>
        <dbReference type="ARBA" id="ARBA00022475"/>
    </source>
</evidence>
<feature type="transmembrane region" description="Helical" evidence="6">
    <location>
        <begin position="274"/>
        <end position="290"/>
    </location>
</feature>
<keyword evidence="2" id="KW-1003">Cell membrane</keyword>
<feature type="transmembrane region" description="Helical" evidence="6">
    <location>
        <begin position="147"/>
        <end position="170"/>
    </location>
</feature>
<dbReference type="AlphaFoldDB" id="A0A6G9I8I6"/>
<evidence type="ECO:0000313" key="8">
    <source>
        <dbReference type="EMBL" id="QIQ20525.1"/>
    </source>
</evidence>
<dbReference type="PROSITE" id="PS51257">
    <property type="entry name" value="PROKAR_LIPOPROTEIN"/>
    <property type="match status" value="1"/>
</dbReference>
<dbReference type="PANTHER" id="PTHR42920:SF5">
    <property type="entry name" value="EAMA DOMAIN-CONTAINING PROTEIN"/>
    <property type="match status" value="1"/>
</dbReference>
<dbReference type="EMBL" id="CP050253">
    <property type="protein sequence ID" value="QIQ20525.1"/>
    <property type="molecule type" value="Genomic_DNA"/>
</dbReference>